<evidence type="ECO:0000313" key="4">
    <source>
        <dbReference type="EMBL" id="KAL0637735.1"/>
    </source>
</evidence>
<keyword evidence="2" id="KW-0812">Transmembrane</keyword>
<proteinExistence type="predicted"/>
<feature type="compositionally biased region" description="Low complexity" evidence="1">
    <location>
        <begin position="42"/>
        <end position="74"/>
    </location>
</feature>
<keyword evidence="3" id="KW-0732">Signal</keyword>
<keyword evidence="2" id="KW-1133">Transmembrane helix</keyword>
<evidence type="ECO:0000256" key="2">
    <source>
        <dbReference type="SAM" id="Phobius"/>
    </source>
</evidence>
<feature type="transmembrane region" description="Helical" evidence="2">
    <location>
        <begin position="135"/>
        <end position="157"/>
    </location>
</feature>
<dbReference type="InterPro" id="IPR051009">
    <property type="entry name" value="PRM"/>
</dbReference>
<feature type="compositionally biased region" description="Low complexity" evidence="1">
    <location>
        <begin position="25"/>
        <end position="35"/>
    </location>
</feature>
<dbReference type="PANTHER" id="PTHR36089">
    <property type="entry name" value="CHITIN SYNTHASE 3 COMPLEX PROTEIN CSI2-RELATED"/>
    <property type="match status" value="1"/>
</dbReference>
<reference evidence="4 5" key="1">
    <citation type="submission" date="2024-02" db="EMBL/GenBank/DDBJ databases">
        <title>Discinaceae phylogenomics.</title>
        <authorList>
            <person name="Dirks A.C."/>
            <person name="James T.Y."/>
        </authorList>
    </citation>
    <scope>NUCLEOTIDE SEQUENCE [LARGE SCALE GENOMIC DNA]</scope>
    <source>
        <strain evidence="4 5">ACD0624</strain>
    </source>
</reference>
<feature type="signal peptide" evidence="3">
    <location>
        <begin position="1"/>
        <end position="22"/>
    </location>
</feature>
<feature type="region of interest" description="Disordered" evidence="1">
    <location>
        <begin position="25"/>
        <end position="97"/>
    </location>
</feature>
<gene>
    <name evidence="4" type="ORF">Q9L58_003295</name>
</gene>
<keyword evidence="5" id="KW-1185">Reference proteome</keyword>
<keyword evidence="2" id="KW-0472">Membrane</keyword>
<name>A0ABR3GPK6_9PEZI</name>
<evidence type="ECO:0000256" key="1">
    <source>
        <dbReference type="SAM" id="MobiDB-lite"/>
    </source>
</evidence>
<sequence>MKVNNPLFTGLVLGILATAVLSQNTQPTSNTNAAPTTPPTTAPKSSSSTSADPPTSEKSTTSTSASSTKTSAPPVVITGGVPATSGESVPGLSSNKPPALPTLTGGFGVSFPVVTVPPTANAPFMQKSSLPEGTVFIAVGSALAFFALAVIAWRCLVAWSLHRSVKRAATHVNISDTKNPMLRPPPGGGSGGFYAGTGPGSQLSLEHIATTPRTATRPDGRQMTPNSSLFFSPTAGAGTTAGERRSSYLPAGYYASGARDSQVMMQGPANTSHTHLQTQSISSRYGGRNVGISPPGSPLMGPTGPAVRGASGNGPPQLKASESHTSLSLPPTGRAPSAYLEDLFESHRQQPGPQNGRY</sequence>
<feature type="compositionally biased region" description="Polar residues" evidence="1">
    <location>
        <begin position="85"/>
        <end position="96"/>
    </location>
</feature>
<feature type="region of interest" description="Disordered" evidence="1">
    <location>
        <begin position="290"/>
        <end position="358"/>
    </location>
</feature>
<feature type="chain" id="PRO_5046265262" evidence="3">
    <location>
        <begin position="23"/>
        <end position="358"/>
    </location>
</feature>
<accession>A0ABR3GPK6</accession>
<protein>
    <submittedName>
        <fullName evidence="4">Uncharacterized protein</fullName>
    </submittedName>
</protein>
<comment type="caution">
    <text evidence="4">The sequence shown here is derived from an EMBL/GenBank/DDBJ whole genome shotgun (WGS) entry which is preliminary data.</text>
</comment>
<feature type="region of interest" description="Disordered" evidence="1">
    <location>
        <begin position="214"/>
        <end position="243"/>
    </location>
</feature>
<dbReference type="PANTHER" id="PTHR36089:SF1">
    <property type="entry name" value="CHITIN SYNTHASE 3 COMPLEX PROTEIN CSI2-RELATED"/>
    <property type="match status" value="1"/>
</dbReference>
<feature type="compositionally biased region" description="Polar residues" evidence="1">
    <location>
        <begin position="349"/>
        <end position="358"/>
    </location>
</feature>
<evidence type="ECO:0000313" key="5">
    <source>
        <dbReference type="Proteomes" id="UP001447188"/>
    </source>
</evidence>
<organism evidence="4 5">
    <name type="scientific">Discina gigas</name>
    <dbReference type="NCBI Taxonomy" id="1032678"/>
    <lineage>
        <taxon>Eukaryota</taxon>
        <taxon>Fungi</taxon>
        <taxon>Dikarya</taxon>
        <taxon>Ascomycota</taxon>
        <taxon>Pezizomycotina</taxon>
        <taxon>Pezizomycetes</taxon>
        <taxon>Pezizales</taxon>
        <taxon>Discinaceae</taxon>
        <taxon>Discina</taxon>
    </lineage>
</organism>
<dbReference type="Proteomes" id="UP001447188">
    <property type="component" value="Unassembled WGS sequence"/>
</dbReference>
<dbReference type="EMBL" id="JBBBZM010000031">
    <property type="protein sequence ID" value="KAL0637735.1"/>
    <property type="molecule type" value="Genomic_DNA"/>
</dbReference>
<evidence type="ECO:0000256" key="3">
    <source>
        <dbReference type="SAM" id="SignalP"/>
    </source>
</evidence>